<feature type="transmembrane region" description="Helical" evidence="7">
    <location>
        <begin position="325"/>
        <end position="350"/>
    </location>
</feature>
<feature type="transmembrane region" description="Helical" evidence="7">
    <location>
        <begin position="40"/>
        <end position="58"/>
    </location>
</feature>
<dbReference type="RefSeq" id="WP_005581353.1">
    <property type="nucleotide sequence ID" value="NZ_FORO01000030.1"/>
</dbReference>
<organism evidence="9 10">
    <name type="scientific">Natronobacterium gregoryi</name>
    <dbReference type="NCBI Taxonomy" id="44930"/>
    <lineage>
        <taxon>Archaea</taxon>
        <taxon>Methanobacteriati</taxon>
        <taxon>Methanobacteriota</taxon>
        <taxon>Stenosarchaea group</taxon>
        <taxon>Halobacteria</taxon>
        <taxon>Halobacteriales</taxon>
        <taxon>Natrialbaceae</taxon>
        <taxon>Natronobacterium</taxon>
    </lineage>
</organism>
<dbReference type="EMBL" id="FORO01000030">
    <property type="protein sequence ID" value="SFJ45008.1"/>
    <property type="molecule type" value="Genomic_DNA"/>
</dbReference>
<dbReference type="PANTHER" id="PTHR43386:SF1">
    <property type="entry name" value="D,D-DIPEPTIDE TRANSPORT SYSTEM PERMEASE PROTEIN DDPC-RELATED"/>
    <property type="match status" value="1"/>
</dbReference>
<dbReference type="OMA" id="SMQVGLI"/>
<evidence type="ECO:0000256" key="7">
    <source>
        <dbReference type="RuleBase" id="RU363032"/>
    </source>
</evidence>
<evidence type="ECO:0000256" key="6">
    <source>
        <dbReference type="ARBA" id="ARBA00023136"/>
    </source>
</evidence>
<proteinExistence type="inferred from homology"/>
<feature type="transmembrane region" description="Helical" evidence="7">
    <location>
        <begin position="70"/>
        <end position="96"/>
    </location>
</feature>
<dbReference type="InterPro" id="IPR050366">
    <property type="entry name" value="BP-dependent_transpt_permease"/>
</dbReference>
<feature type="transmembrane region" description="Helical" evidence="7">
    <location>
        <begin position="370"/>
        <end position="393"/>
    </location>
</feature>
<comment type="similarity">
    <text evidence="7">Belongs to the binding-protein-dependent transport system permease family.</text>
</comment>
<evidence type="ECO:0000256" key="1">
    <source>
        <dbReference type="ARBA" id="ARBA00004651"/>
    </source>
</evidence>
<comment type="subcellular location">
    <subcellularLocation>
        <location evidence="1 7">Cell membrane</location>
        <topology evidence="1 7">Multi-pass membrane protein</topology>
    </subcellularLocation>
</comment>
<name>A0A1I3RFE9_9EURY</name>
<evidence type="ECO:0000256" key="5">
    <source>
        <dbReference type="ARBA" id="ARBA00022989"/>
    </source>
</evidence>
<dbReference type="PROSITE" id="PS50928">
    <property type="entry name" value="ABC_TM1"/>
    <property type="match status" value="1"/>
</dbReference>
<keyword evidence="3" id="KW-1003">Cell membrane</keyword>
<dbReference type="Gene3D" id="1.10.3720.10">
    <property type="entry name" value="MetI-like"/>
    <property type="match status" value="1"/>
</dbReference>
<dbReference type="InterPro" id="IPR000515">
    <property type="entry name" value="MetI-like"/>
</dbReference>
<evidence type="ECO:0000256" key="4">
    <source>
        <dbReference type="ARBA" id="ARBA00022692"/>
    </source>
</evidence>
<evidence type="ECO:0000313" key="9">
    <source>
        <dbReference type="EMBL" id="SFJ45008.1"/>
    </source>
</evidence>
<dbReference type="InterPro" id="IPR035906">
    <property type="entry name" value="MetI-like_sf"/>
</dbReference>
<keyword evidence="5 7" id="KW-1133">Transmembrane helix</keyword>
<dbReference type="PANTHER" id="PTHR43386">
    <property type="entry name" value="OLIGOPEPTIDE TRANSPORT SYSTEM PERMEASE PROTEIN APPC"/>
    <property type="match status" value="1"/>
</dbReference>
<feature type="transmembrane region" description="Helical" evidence="7">
    <location>
        <begin position="211"/>
        <end position="234"/>
    </location>
</feature>
<dbReference type="Proteomes" id="UP000182829">
    <property type="component" value="Unassembled WGS sequence"/>
</dbReference>
<keyword evidence="2 7" id="KW-0813">Transport</keyword>
<dbReference type="AlphaFoldDB" id="A0A1I3RFE9"/>
<dbReference type="OrthoDB" id="312811at2157"/>
<dbReference type="InterPro" id="IPR025966">
    <property type="entry name" value="OppC_N"/>
</dbReference>
<feature type="transmembrane region" description="Helical" evidence="7">
    <location>
        <begin position="116"/>
        <end position="139"/>
    </location>
</feature>
<dbReference type="CDD" id="cd06261">
    <property type="entry name" value="TM_PBP2"/>
    <property type="match status" value="1"/>
</dbReference>
<keyword evidence="6 7" id="KW-0472">Membrane</keyword>
<sequence>MSRHNDEYSASDDSQRDTTFEDVDWSEIDLETDERSPTQLAWIAVVSVWTLGVVIDLLSRYVIGASPFQFPLVGTISLVGWLWIGTLLVLFFYGVVPLYQNPRMTRHYWHEFRKNKAAVISGLFLIVVFLIGVVGTRLLPSADRTPGMENQPPVWLSVEEYVVGRQCPGGTTIEDGVSMCHGSWEYPLGTTSSGEDLLLLSIEGMEISMQVGLIATLMSITIAATVALTAAYHGGLVDEVCMRYVDLQMTFPTFFLYLLLAYTIGGSLFVIIVIFGLTGWGAYARIMRSEALQRREEPYIVAAKSAGARGFWTIRRHLLPNISNSVITAATLSIPAIILAEAAIAFIGLSEAGIASWGRVIAGGRDQLTNAWWISTIPGFFLFFTILAFNFLGDAMRDALDPRHGGGE</sequence>
<dbReference type="SUPFAM" id="SSF161098">
    <property type="entry name" value="MetI-like"/>
    <property type="match status" value="1"/>
</dbReference>
<reference evidence="9 10" key="1">
    <citation type="submission" date="2016-10" db="EMBL/GenBank/DDBJ databases">
        <authorList>
            <person name="de Groot N.N."/>
        </authorList>
    </citation>
    <scope>NUCLEOTIDE SEQUENCE [LARGE SCALE GENOMIC DNA]</scope>
    <source>
        <strain evidence="9 10">SP2</strain>
    </source>
</reference>
<evidence type="ECO:0000256" key="3">
    <source>
        <dbReference type="ARBA" id="ARBA00022475"/>
    </source>
</evidence>
<keyword evidence="4 7" id="KW-0812">Transmembrane</keyword>
<feature type="domain" description="ABC transmembrane type-1" evidence="8">
    <location>
        <begin position="205"/>
        <end position="393"/>
    </location>
</feature>
<dbReference type="GO" id="GO:0005886">
    <property type="term" value="C:plasma membrane"/>
    <property type="evidence" value="ECO:0007669"/>
    <property type="project" value="UniProtKB-SubCell"/>
</dbReference>
<protein>
    <submittedName>
        <fullName evidence="9">Peptide/nickel transport system permease protein</fullName>
    </submittedName>
</protein>
<feature type="transmembrane region" description="Helical" evidence="7">
    <location>
        <begin position="254"/>
        <end position="284"/>
    </location>
</feature>
<evidence type="ECO:0000313" key="10">
    <source>
        <dbReference type="Proteomes" id="UP000182829"/>
    </source>
</evidence>
<accession>A0A1I3RFE9</accession>
<gene>
    <name evidence="9" type="ORF">SAMN05443661_13040</name>
</gene>
<dbReference type="GO" id="GO:0055085">
    <property type="term" value="P:transmembrane transport"/>
    <property type="evidence" value="ECO:0007669"/>
    <property type="project" value="InterPro"/>
</dbReference>
<evidence type="ECO:0000256" key="2">
    <source>
        <dbReference type="ARBA" id="ARBA00022448"/>
    </source>
</evidence>
<evidence type="ECO:0000259" key="8">
    <source>
        <dbReference type="PROSITE" id="PS50928"/>
    </source>
</evidence>
<dbReference type="GeneID" id="14206676"/>
<dbReference type="Pfam" id="PF12911">
    <property type="entry name" value="OppC_N"/>
    <property type="match status" value="1"/>
</dbReference>
<dbReference type="Pfam" id="PF00528">
    <property type="entry name" value="BPD_transp_1"/>
    <property type="match status" value="1"/>
</dbReference>